<dbReference type="InterPro" id="IPR052360">
    <property type="entry name" value="Transcr_Regulatory_Proteins"/>
</dbReference>
<keyword evidence="1" id="KW-0479">Metal-binding</keyword>
<accession>A0A8H3F282</accession>
<evidence type="ECO:0000313" key="8">
    <source>
        <dbReference type="Proteomes" id="UP000664521"/>
    </source>
</evidence>
<evidence type="ECO:0000256" key="3">
    <source>
        <dbReference type="ARBA" id="ARBA00023015"/>
    </source>
</evidence>
<gene>
    <name evidence="7" type="ORF">HETSPECPRED_002993</name>
</gene>
<comment type="caution">
    <text evidence="7">The sequence shown here is derived from an EMBL/GenBank/DDBJ whole genome shotgun (WGS) entry which is preliminary data.</text>
</comment>
<evidence type="ECO:0000256" key="5">
    <source>
        <dbReference type="ARBA" id="ARBA00023163"/>
    </source>
</evidence>
<dbReference type="PANTHER" id="PTHR36206:SF12">
    <property type="entry name" value="ASPERCRYPTIN BIOSYNTHESIS CLUSTER-SPECIFIC TRANSCRIPTION REGULATOR ATNN-RELATED"/>
    <property type="match status" value="1"/>
</dbReference>
<keyword evidence="2" id="KW-0862">Zinc</keyword>
<dbReference type="OrthoDB" id="2593732at2759"/>
<keyword evidence="6" id="KW-0539">Nucleus</keyword>
<name>A0A8H3F282_9LECA</name>
<sequence length="396" mass="44745">MGDRTVFASNLDTVQGGLALRQYTQAINHIIRRSTSKDSRSLDVCLIACVLFACFETLRGHIGSSISHLVSGVRILEESTKAEGPANASAEKDRASFPYIAREELMVQFNRLDTQVHQLIGTTPMTLTLRAQPKSRPVGFALDVPEHFATLDEARNCLEYHCNGYVKFFKNIEDGEIPGANDHETRRQFWCSQLEQWDRAFEAFLRKPSTKLTPRAQQAALALKINHRVGKMHLKHAVSSVLNDDMTWDLHPQEGEDIVQFAEDLLALDEIARGSSGPRRVEYSLDMWLVGPVYSVAHKYRDPILRRRAIAVLKNANRQEGIWDSAVVAKVAERIVAIEEGAVGTVRSFQDVPDWARIHGLDVKFDKQARRGHLSYIRPISQQHGSSEVFKETVYW</sequence>
<dbReference type="Proteomes" id="UP000664521">
    <property type="component" value="Unassembled WGS sequence"/>
</dbReference>
<keyword evidence="8" id="KW-1185">Reference proteome</keyword>
<proteinExistence type="predicted"/>
<evidence type="ECO:0000256" key="4">
    <source>
        <dbReference type="ARBA" id="ARBA00023125"/>
    </source>
</evidence>
<reference evidence="7" key="1">
    <citation type="submission" date="2021-03" db="EMBL/GenBank/DDBJ databases">
        <authorList>
            <person name="Tagirdzhanova G."/>
        </authorList>
    </citation>
    <scope>NUCLEOTIDE SEQUENCE</scope>
</reference>
<evidence type="ECO:0000256" key="6">
    <source>
        <dbReference type="ARBA" id="ARBA00023242"/>
    </source>
</evidence>
<keyword evidence="3" id="KW-0805">Transcription regulation</keyword>
<dbReference type="GO" id="GO:0046872">
    <property type="term" value="F:metal ion binding"/>
    <property type="evidence" value="ECO:0007669"/>
    <property type="project" value="UniProtKB-KW"/>
</dbReference>
<evidence type="ECO:0000256" key="2">
    <source>
        <dbReference type="ARBA" id="ARBA00022833"/>
    </source>
</evidence>
<keyword evidence="4" id="KW-0238">DNA-binding</keyword>
<evidence type="ECO:0000256" key="1">
    <source>
        <dbReference type="ARBA" id="ARBA00022723"/>
    </source>
</evidence>
<protein>
    <submittedName>
        <fullName evidence="7">Uncharacterized protein</fullName>
    </submittedName>
</protein>
<evidence type="ECO:0000313" key="7">
    <source>
        <dbReference type="EMBL" id="CAF9916729.1"/>
    </source>
</evidence>
<keyword evidence="5" id="KW-0804">Transcription</keyword>
<organism evidence="7 8">
    <name type="scientific">Heterodermia speciosa</name>
    <dbReference type="NCBI Taxonomy" id="116794"/>
    <lineage>
        <taxon>Eukaryota</taxon>
        <taxon>Fungi</taxon>
        <taxon>Dikarya</taxon>
        <taxon>Ascomycota</taxon>
        <taxon>Pezizomycotina</taxon>
        <taxon>Lecanoromycetes</taxon>
        <taxon>OSLEUM clade</taxon>
        <taxon>Lecanoromycetidae</taxon>
        <taxon>Caliciales</taxon>
        <taxon>Physciaceae</taxon>
        <taxon>Heterodermia</taxon>
    </lineage>
</organism>
<dbReference type="PANTHER" id="PTHR36206">
    <property type="entry name" value="ASPERCRYPTIN BIOSYNTHESIS CLUSTER-SPECIFIC TRANSCRIPTION REGULATOR ATNN-RELATED"/>
    <property type="match status" value="1"/>
</dbReference>
<dbReference type="GO" id="GO:0003677">
    <property type="term" value="F:DNA binding"/>
    <property type="evidence" value="ECO:0007669"/>
    <property type="project" value="UniProtKB-KW"/>
</dbReference>
<dbReference type="EMBL" id="CAJPDS010000018">
    <property type="protein sequence ID" value="CAF9916729.1"/>
    <property type="molecule type" value="Genomic_DNA"/>
</dbReference>
<dbReference type="AlphaFoldDB" id="A0A8H3F282"/>